<keyword evidence="3 13" id="KW-0547">Nucleotide-binding</keyword>
<evidence type="ECO:0000256" key="4">
    <source>
        <dbReference type="ARBA" id="ARBA00022763"/>
    </source>
</evidence>
<dbReference type="Gene3D" id="3.30.2060.10">
    <property type="entry name" value="Penicillin-binding protein 1b domain"/>
    <property type="match status" value="1"/>
</dbReference>
<dbReference type="NCBIfam" id="NF007966">
    <property type="entry name" value="PRK10689.1"/>
    <property type="match status" value="1"/>
</dbReference>
<gene>
    <name evidence="13 16" type="primary">mfd</name>
    <name evidence="16" type="ORF">V3330_11145</name>
</gene>
<dbReference type="CDD" id="cd17991">
    <property type="entry name" value="DEXHc_TRCF"/>
    <property type="match status" value="1"/>
</dbReference>
<evidence type="ECO:0000256" key="1">
    <source>
        <dbReference type="ARBA" id="ARBA00004496"/>
    </source>
</evidence>
<dbReference type="SMART" id="SM00982">
    <property type="entry name" value="TRCF"/>
    <property type="match status" value="1"/>
</dbReference>
<dbReference type="Gene3D" id="2.40.10.170">
    <property type="match status" value="1"/>
</dbReference>
<dbReference type="PROSITE" id="PS51192">
    <property type="entry name" value="HELICASE_ATP_BIND_1"/>
    <property type="match status" value="1"/>
</dbReference>
<evidence type="ECO:0000259" key="15">
    <source>
        <dbReference type="PROSITE" id="PS51194"/>
    </source>
</evidence>
<keyword evidence="8 13" id="KW-0238">DNA-binding</keyword>
<dbReference type="GO" id="GO:0003684">
    <property type="term" value="F:damaged DNA binding"/>
    <property type="evidence" value="ECO:0007669"/>
    <property type="project" value="InterPro"/>
</dbReference>
<dbReference type="FunFam" id="3.40.50.300:FF:000546">
    <property type="entry name" value="Transcription-repair-coupling factor"/>
    <property type="match status" value="1"/>
</dbReference>
<evidence type="ECO:0000256" key="11">
    <source>
        <dbReference type="ARBA" id="ARBA00061399"/>
    </source>
</evidence>
<dbReference type="GO" id="GO:0003678">
    <property type="term" value="F:DNA helicase activity"/>
    <property type="evidence" value="ECO:0007669"/>
    <property type="project" value="TreeGrafter"/>
</dbReference>
<dbReference type="GO" id="GO:0005524">
    <property type="term" value="F:ATP binding"/>
    <property type="evidence" value="ECO:0007669"/>
    <property type="project" value="UniProtKB-UniRule"/>
</dbReference>
<dbReference type="SMART" id="SM00490">
    <property type="entry name" value="HELICc"/>
    <property type="match status" value="1"/>
</dbReference>
<keyword evidence="17" id="KW-1185">Reference proteome</keyword>
<protein>
    <recommendedName>
        <fullName evidence="12 13">Transcription-repair-coupling factor</fullName>
        <shortName evidence="13">TRCF</shortName>
        <ecNumber evidence="13">3.6.4.-</ecNumber>
    </recommendedName>
</protein>
<sequence length="1158" mass="128814">MTASPFTARLPAGDQPVRWSGLHGSSRALALQAAARAHDGLILVVTRSSHQARILAQDLELLAPGGPEGATDILLFPDHETLPYDPFSPHPDIISERVAALARLVSMQRGLVLSSITALAQRLPPVDYVRQRAFNLVTGERVVIDAFRERLARAGYQSADQVHQPGQFAIRGSVIDLYPTGTTLPIRIDLFDEEIETIRLFDPETQRTTGQTDRIDLLPAREYPSDEEAFDAFRRAFRLRFDVDTRHVTLYQDLRAGHQPQGLEQYLPLFFETTSNLLDYPGAPLRLVVQEGALQAVADHYRRTAERWEQRRHDVERPVLDPQELFFTPQEVEARLPRSGAVELADSNAVPEDTDGDAGACFATRPAPELPIHEQGREAGTALKDFVAGFDGQVLFAADSAGRREVLNSTLSSLGMRPTVHEDYAAFHRSGAHIGLVILPVEDGFIAGDDLALLTESQLFGGRVRQRARREAGERDPEAIVRDLSDLQEGAPVVHEDHGVGRYQGLETLEIDGRPAEFLKLQYAGDDRLYVPVSYLHLISRYTGADLDSAPLHRLGGKQWEKARRKAAEKVRDVAAELLDLYARRQARPGFAFPLDDALYNEFAAGFPYEETPDQQQAIESVIGDLMSDQPMDRVVCGDVGFGKTEVALRAAFVAVQAGRQVAVLVPTTLLAQQHYSNFADRLADWPVKVELLSRFRGAKEIREALQRIEAGKVDIVIGTHRLLQRDVRFERLGLLVIDEEHRFGVQQKERLKQLRAEVDVLTLTATPIPRTLNMAMAGIRDLSIIATPPARRMAVKTLVSNWDKAVIREALGRELQRGGQVFFLHNEVRNIERIAREVGELAPSGRLAIAHGQMAEKELESVMLDFYRQRYNILVCTTIIESGIDVPTANTIVINRADRFGLAQLHQLRGRVGRSHHRAYAYLLVPDRRSMTADAKKRLEAIAALEDLGAGFTLATHDLEIRGAGELLGAEQSGQIHEIGFSLYSDMLNRAVDALRSGKEPDLDAPVHRGIDIELHVPALIPDDYLGDVPARLTLYKRIASAPDEAALRELQVEMIDRFGLLPQPVKNLFAVAELRLAADRIGLRRLDLGPGGGRIEFAEDSRADPQALIKLVQQESTRYRLEGPQLLRIRHGEEDPQKRMEQAATLLQRLTGSSQA</sequence>
<dbReference type="InterPro" id="IPR003711">
    <property type="entry name" value="CarD-like/TRCF_RID"/>
</dbReference>
<dbReference type="Gene3D" id="3.90.1150.50">
    <property type="entry name" value="Transcription-repair-coupling factor, D7 domain"/>
    <property type="match status" value="1"/>
</dbReference>
<dbReference type="InterPro" id="IPR041471">
    <property type="entry name" value="UvrB_inter"/>
</dbReference>
<comment type="similarity">
    <text evidence="10 13">In the N-terminal section; belongs to the UvrB family.</text>
</comment>
<dbReference type="InterPro" id="IPR048635">
    <property type="entry name" value="MFD_D3"/>
</dbReference>
<feature type="domain" description="Helicase C-terminal" evidence="15">
    <location>
        <begin position="807"/>
        <end position="961"/>
    </location>
</feature>
<comment type="similarity">
    <text evidence="11 13">In the C-terminal section; belongs to the helicase family. RecG subfamily.</text>
</comment>
<comment type="function">
    <text evidence="13">Couples transcription and DNA repair by recognizing RNA polymerase (RNAP) stalled at DNA lesions. Mediates ATP-dependent release of RNAP and its truncated transcript from the DNA, and recruitment of nucleotide excision repair machinery to the damaged site.</text>
</comment>
<name>A0AAW9RH46_9GAMM</name>
<dbReference type="Pfam" id="PF00270">
    <property type="entry name" value="DEAD"/>
    <property type="match status" value="1"/>
</dbReference>
<proteinExistence type="inferred from homology"/>
<evidence type="ECO:0000313" key="17">
    <source>
        <dbReference type="Proteomes" id="UP001359886"/>
    </source>
</evidence>
<dbReference type="SMART" id="SM01058">
    <property type="entry name" value="CarD_TRCF"/>
    <property type="match status" value="1"/>
</dbReference>
<keyword evidence="2 13" id="KW-0963">Cytoplasm</keyword>
<dbReference type="GO" id="GO:0016787">
    <property type="term" value="F:hydrolase activity"/>
    <property type="evidence" value="ECO:0007669"/>
    <property type="project" value="UniProtKB-KW"/>
</dbReference>
<evidence type="ECO:0000256" key="2">
    <source>
        <dbReference type="ARBA" id="ARBA00022490"/>
    </source>
</evidence>
<dbReference type="InterPro" id="IPR014001">
    <property type="entry name" value="Helicase_ATP-bd"/>
</dbReference>
<dbReference type="EMBL" id="JAZHOG010000007">
    <property type="protein sequence ID" value="MEJ8568183.1"/>
    <property type="molecule type" value="Genomic_DNA"/>
</dbReference>
<dbReference type="Pfam" id="PF03461">
    <property type="entry name" value="TRCF"/>
    <property type="match status" value="1"/>
</dbReference>
<dbReference type="SMART" id="SM00487">
    <property type="entry name" value="DEXDc"/>
    <property type="match status" value="1"/>
</dbReference>
<dbReference type="Proteomes" id="UP001359886">
    <property type="component" value="Unassembled WGS sequence"/>
</dbReference>
<dbReference type="Pfam" id="PF00271">
    <property type="entry name" value="Helicase_C"/>
    <property type="match status" value="1"/>
</dbReference>
<dbReference type="EC" id="3.6.4.-" evidence="13"/>
<dbReference type="GO" id="GO:0000716">
    <property type="term" value="P:transcription-coupled nucleotide-excision repair, DNA damage recognition"/>
    <property type="evidence" value="ECO:0007669"/>
    <property type="project" value="UniProtKB-UniRule"/>
</dbReference>
<dbReference type="HAMAP" id="MF_00969">
    <property type="entry name" value="TRCF"/>
    <property type="match status" value="1"/>
</dbReference>
<dbReference type="FunFam" id="3.40.50.300:FF:000300">
    <property type="entry name" value="Transcription-repair-coupling factor"/>
    <property type="match status" value="1"/>
</dbReference>
<keyword evidence="9 13" id="KW-0234">DNA repair</keyword>
<dbReference type="AlphaFoldDB" id="A0AAW9RH46"/>
<dbReference type="Gene3D" id="3.40.50.300">
    <property type="entry name" value="P-loop containing nucleotide triphosphate hydrolases"/>
    <property type="match status" value="2"/>
</dbReference>
<keyword evidence="7 13" id="KW-0067">ATP-binding</keyword>
<dbReference type="PANTHER" id="PTHR47964:SF1">
    <property type="entry name" value="ATP-DEPENDENT DNA HELICASE HOMOLOG RECG, CHLOROPLASTIC"/>
    <property type="match status" value="1"/>
</dbReference>
<dbReference type="InterPro" id="IPR004576">
    <property type="entry name" value="Mfd"/>
</dbReference>
<evidence type="ECO:0000256" key="13">
    <source>
        <dbReference type="HAMAP-Rule" id="MF_00969"/>
    </source>
</evidence>
<dbReference type="InterPro" id="IPR037235">
    <property type="entry name" value="TRCF-like_C_D7"/>
</dbReference>
<evidence type="ECO:0000256" key="8">
    <source>
        <dbReference type="ARBA" id="ARBA00023125"/>
    </source>
</evidence>
<evidence type="ECO:0000256" key="3">
    <source>
        <dbReference type="ARBA" id="ARBA00022741"/>
    </source>
</evidence>
<dbReference type="PROSITE" id="PS51194">
    <property type="entry name" value="HELICASE_CTER"/>
    <property type="match status" value="1"/>
</dbReference>
<dbReference type="InterPro" id="IPR027417">
    <property type="entry name" value="P-loop_NTPase"/>
</dbReference>
<dbReference type="Gene3D" id="3.40.50.11140">
    <property type="match status" value="1"/>
</dbReference>
<dbReference type="InterPro" id="IPR001650">
    <property type="entry name" value="Helicase_C-like"/>
</dbReference>
<dbReference type="NCBIfam" id="TIGR00580">
    <property type="entry name" value="mfd"/>
    <property type="match status" value="1"/>
</dbReference>
<dbReference type="SUPFAM" id="SSF143517">
    <property type="entry name" value="TRCF domain-like"/>
    <property type="match status" value="1"/>
</dbReference>
<dbReference type="SUPFAM" id="SSF52540">
    <property type="entry name" value="P-loop containing nucleoside triphosphate hydrolases"/>
    <property type="match status" value="4"/>
</dbReference>
<evidence type="ECO:0000256" key="10">
    <source>
        <dbReference type="ARBA" id="ARBA00061104"/>
    </source>
</evidence>
<evidence type="ECO:0000256" key="9">
    <source>
        <dbReference type="ARBA" id="ARBA00023204"/>
    </source>
</evidence>
<comment type="caution">
    <text evidence="16">The sequence shown here is derived from an EMBL/GenBank/DDBJ whole genome shotgun (WGS) entry which is preliminary data.</text>
</comment>
<keyword evidence="5 13" id="KW-0378">Hydrolase</keyword>
<evidence type="ECO:0000256" key="6">
    <source>
        <dbReference type="ARBA" id="ARBA00022806"/>
    </source>
</evidence>
<keyword evidence="4 13" id="KW-0227">DNA damage</keyword>
<accession>A0AAW9RH46</accession>
<dbReference type="InterPro" id="IPR047112">
    <property type="entry name" value="RecG/Mfd"/>
</dbReference>
<feature type="domain" description="Helicase ATP-binding" evidence="14">
    <location>
        <begin position="625"/>
        <end position="786"/>
    </location>
</feature>
<dbReference type="Gene3D" id="3.40.50.11180">
    <property type="match status" value="1"/>
</dbReference>
<evidence type="ECO:0000256" key="5">
    <source>
        <dbReference type="ARBA" id="ARBA00022801"/>
    </source>
</evidence>
<evidence type="ECO:0000256" key="12">
    <source>
        <dbReference type="ARBA" id="ARBA00070128"/>
    </source>
</evidence>
<keyword evidence="6" id="KW-0347">Helicase</keyword>
<evidence type="ECO:0000259" key="14">
    <source>
        <dbReference type="PROSITE" id="PS51192"/>
    </source>
</evidence>
<dbReference type="RefSeq" id="WP_354695507.1">
    <property type="nucleotide sequence ID" value="NZ_JAZHOG010000007.1"/>
</dbReference>
<reference evidence="16 17" key="1">
    <citation type="submission" date="2024-02" db="EMBL/GenBank/DDBJ databases">
        <title>A novel Wenzhouxiangellaceae bacterium, isolated from coastal sediments.</title>
        <authorList>
            <person name="Du Z.-J."/>
            <person name="Ye Y.-Q."/>
            <person name="Zhang X.-Y."/>
        </authorList>
    </citation>
    <scope>NUCLEOTIDE SEQUENCE [LARGE SCALE GENOMIC DNA]</scope>
    <source>
        <strain evidence="16 17">CH-27</strain>
    </source>
</reference>
<dbReference type="PANTHER" id="PTHR47964">
    <property type="entry name" value="ATP-DEPENDENT DNA HELICASE HOMOLOG RECG, CHLOROPLASTIC"/>
    <property type="match status" value="1"/>
</dbReference>
<evidence type="ECO:0000256" key="7">
    <source>
        <dbReference type="ARBA" id="ARBA00022840"/>
    </source>
</evidence>
<dbReference type="InterPro" id="IPR036101">
    <property type="entry name" value="CarD-like/TRCF_RID_sf"/>
</dbReference>
<dbReference type="GO" id="GO:0006355">
    <property type="term" value="P:regulation of DNA-templated transcription"/>
    <property type="evidence" value="ECO:0007669"/>
    <property type="project" value="UniProtKB-UniRule"/>
</dbReference>
<organism evidence="16 17">
    <name type="scientific">Elongatibacter sediminis</name>
    <dbReference type="NCBI Taxonomy" id="3119006"/>
    <lineage>
        <taxon>Bacteria</taxon>
        <taxon>Pseudomonadati</taxon>
        <taxon>Pseudomonadota</taxon>
        <taxon>Gammaproteobacteria</taxon>
        <taxon>Chromatiales</taxon>
        <taxon>Wenzhouxiangellaceae</taxon>
        <taxon>Elongatibacter</taxon>
    </lineage>
</organism>
<dbReference type="Pfam" id="PF02559">
    <property type="entry name" value="CarD_TRCF_RID"/>
    <property type="match status" value="1"/>
</dbReference>
<dbReference type="Pfam" id="PF17757">
    <property type="entry name" value="UvrB_inter"/>
    <property type="match status" value="1"/>
</dbReference>
<dbReference type="SUPFAM" id="SSF141259">
    <property type="entry name" value="CarD-like"/>
    <property type="match status" value="1"/>
</dbReference>
<dbReference type="GO" id="GO:0005737">
    <property type="term" value="C:cytoplasm"/>
    <property type="evidence" value="ECO:0007669"/>
    <property type="project" value="UniProtKB-SubCell"/>
</dbReference>
<dbReference type="InterPro" id="IPR005118">
    <property type="entry name" value="TRCF_C"/>
</dbReference>
<dbReference type="InterPro" id="IPR011545">
    <property type="entry name" value="DEAD/DEAH_box_helicase_dom"/>
</dbReference>
<evidence type="ECO:0000313" key="16">
    <source>
        <dbReference type="EMBL" id="MEJ8568183.1"/>
    </source>
</evidence>
<dbReference type="Pfam" id="PF21132">
    <property type="entry name" value="MFD_D3"/>
    <property type="match status" value="1"/>
</dbReference>
<comment type="subcellular location">
    <subcellularLocation>
        <location evidence="1 13">Cytoplasm</location>
    </subcellularLocation>
</comment>